<keyword evidence="5" id="KW-0479">Metal-binding</keyword>
<dbReference type="NCBIfam" id="TIGR02494">
    <property type="entry name" value="PFLE_PFLC"/>
    <property type="match status" value="1"/>
</dbReference>
<keyword evidence="7" id="KW-0408">Iron</keyword>
<evidence type="ECO:0000256" key="5">
    <source>
        <dbReference type="ARBA" id="ARBA00022723"/>
    </source>
</evidence>
<comment type="similarity">
    <text evidence="2">Belongs to the organic radical-activating enzymes family.</text>
</comment>
<sequence>MTVPVIFNIQKFSVHDGPGIRTTVFFKGCPIRCAWCHNPESQLYQIEEMPKKNGKMERVGQSYTLPELIKEIAKDQLFYEQSGGGVTLSGGEVMTQDMAFIEPLVKQLKRKGISVAIDTCGVAPFANYERLLPYVDLFLYDLKFIDSQLHETYTGTSNELVLANLRKLSEAQANIDLRLIMLEGINADDETAVATISWLKAENIAVSSVHLLPYHEFGKEKYLRLNRESQSFQAPSDERMAELQNLWTAHYQPVKIGG</sequence>
<evidence type="ECO:0000256" key="6">
    <source>
        <dbReference type="ARBA" id="ARBA00023002"/>
    </source>
</evidence>
<dbReference type="PANTHER" id="PTHR30352">
    <property type="entry name" value="PYRUVATE FORMATE-LYASE-ACTIVATING ENZYME"/>
    <property type="match status" value="1"/>
</dbReference>
<dbReference type="GO" id="GO:0051539">
    <property type="term" value="F:4 iron, 4 sulfur cluster binding"/>
    <property type="evidence" value="ECO:0007669"/>
    <property type="project" value="UniProtKB-KW"/>
</dbReference>
<keyword evidence="4" id="KW-0949">S-adenosyl-L-methionine</keyword>
<dbReference type="Gene3D" id="3.20.20.70">
    <property type="entry name" value="Aldolase class I"/>
    <property type="match status" value="1"/>
</dbReference>
<dbReference type="InterPro" id="IPR034457">
    <property type="entry name" value="Organic_radical-activating"/>
</dbReference>
<keyword evidence="8" id="KW-0411">Iron-sulfur</keyword>
<keyword evidence="11" id="KW-1185">Reference proteome</keyword>
<dbReference type="InterPro" id="IPR013785">
    <property type="entry name" value="Aldolase_TIM"/>
</dbReference>
<comment type="caution">
    <text evidence="10">The sequence shown here is derived from an EMBL/GenBank/DDBJ whole genome shotgun (WGS) entry which is preliminary data.</text>
</comment>
<dbReference type="InterPro" id="IPR012839">
    <property type="entry name" value="Organic_radical_activase"/>
</dbReference>
<dbReference type="SFLD" id="SFLDS00029">
    <property type="entry name" value="Radical_SAM"/>
    <property type="match status" value="1"/>
</dbReference>
<dbReference type="Proteomes" id="UP000674938">
    <property type="component" value="Unassembled WGS sequence"/>
</dbReference>
<keyword evidence="6" id="KW-0560">Oxidoreductase</keyword>
<keyword evidence="3" id="KW-0004">4Fe-4S</keyword>
<evidence type="ECO:0000259" key="9">
    <source>
        <dbReference type="PROSITE" id="PS51918"/>
    </source>
</evidence>
<accession>A0A940SW31</accession>
<proteinExistence type="inferred from homology"/>
<dbReference type="AlphaFoldDB" id="A0A940SW31"/>
<dbReference type="PROSITE" id="PS01087">
    <property type="entry name" value="RADICAL_ACTIVATING"/>
    <property type="match status" value="1"/>
</dbReference>
<feature type="domain" description="Radical SAM core" evidence="9">
    <location>
        <begin position="15"/>
        <end position="258"/>
    </location>
</feature>
<dbReference type="SFLD" id="SFLDG01066">
    <property type="entry name" value="organic_radical-activating_enz"/>
    <property type="match status" value="1"/>
</dbReference>
<organism evidence="10 11">
    <name type="scientific">Vagococcus allomyrinae</name>
    <dbReference type="NCBI Taxonomy" id="2794353"/>
    <lineage>
        <taxon>Bacteria</taxon>
        <taxon>Bacillati</taxon>
        <taxon>Bacillota</taxon>
        <taxon>Bacilli</taxon>
        <taxon>Lactobacillales</taxon>
        <taxon>Enterococcaceae</taxon>
        <taxon>Vagococcus</taxon>
    </lineage>
</organism>
<dbReference type="CDD" id="cd01335">
    <property type="entry name" value="Radical_SAM"/>
    <property type="match status" value="1"/>
</dbReference>
<evidence type="ECO:0000313" key="11">
    <source>
        <dbReference type="Proteomes" id="UP000674938"/>
    </source>
</evidence>
<dbReference type="GO" id="GO:0016491">
    <property type="term" value="F:oxidoreductase activity"/>
    <property type="evidence" value="ECO:0007669"/>
    <property type="project" value="UniProtKB-KW"/>
</dbReference>
<dbReference type="RefSeq" id="WP_209529819.1">
    <property type="nucleotide sequence ID" value="NZ_JAEEGA010000011.1"/>
</dbReference>
<dbReference type="GO" id="GO:0046872">
    <property type="term" value="F:metal ion binding"/>
    <property type="evidence" value="ECO:0007669"/>
    <property type="project" value="UniProtKB-KW"/>
</dbReference>
<protein>
    <submittedName>
        <fullName evidence="10">Glycyl-radical enzyme activating protein</fullName>
    </submittedName>
</protein>
<dbReference type="PROSITE" id="PS51918">
    <property type="entry name" value="RADICAL_SAM"/>
    <property type="match status" value="1"/>
</dbReference>
<evidence type="ECO:0000256" key="1">
    <source>
        <dbReference type="ARBA" id="ARBA00001966"/>
    </source>
</evidence>
<dbReference type="PANTHER" id="PTHR30352:SF4">
    <property type="entry name" value="PYRUVATE FORMATE-LYASE 2-ACTIVATING ENZYME"/>
    <property type="match status" value="1"/>
</dbReference>
<reference evidence="10" key="1">
    <citation type="submission" date="2020-12" db="EMBL/GenBank/DDBJ databases">
        <title>Vagococcus allomyrinae sp. nov. and Enterococcus lavae sp. nov., isolated from the larvae of Allomyrina dichotoma.</title>
        <authorList>
            <person name="Lee S.D."/>
        </authorList>
    </citation>
    <scope>NUCLEOTIDE SEQUENCE</scope>
    <source>
        <strain evidence="10">BWB3-3</strain>
    </source>
</reference>
<dbReference type="InterPro" id="IPR007197">
    <property type="entry name" value="rSAM"/>
</dbReference>
<gene>
    <name evidence="10" type="ORF">I6N95_16095</name>
</gene>
<dbReference type="SUPFAM" id="SSF102114">
    <property type="entry name" value="Radical SAM enzymes"/>
    <property type="match status" value="1"/>
</dbReference>
<dbReference type="InterPro" id="IPR058240">
    <property type="entry name" value="rSAM_sf"/>
</dbReference>
<evidence type="ECO:0000313" key="10">
    <source>
        <dbReference type="EMBL" id="MBP1042539.1"/>
    </source>
</evidence>
<evidence type="ECO:0000256" key="4">
    <source>
        <dbReference type="ARBA" id="ARBA00022691"/>
    </source>
</evidence>
<name>A0A940SW31_9ENTE</name>
<evidence type="ECO:0000256" key="3">
    <source>
        <dbReference type="ARBA" id="ARBA00022485"/>
    </source>
</evidence>
<evidence type="ECO:0000256" key="2">
    <source>
        <dbReference type="ARBA" id="ARBA00009777"/>
    </source>
</evidence>
<evidence type="ECO:0000256" key="8">
    <source>
        <dbReference type="ARBA" id="ARBA00023014"/>
    </source>
</evidence>
<evidence type="ECO:0000256" key="7">
    <source>
        <dbReference type="ARBA" id="ARBA00023004"/>
    </source>
</evidence>
<dbReference type="Pfam" id="PF04055">
    <property type="entry name" value="Radical_SAM"/>
    <property type="match status" value="1"/>
</dbReference>
<dbReference type="PIRSF" id="PIRSF000371">
    <property type="entry name" value="PFL_act_enz"/>
    <property type="match status" value="1"/>
</dbReference>
<dbReference type="InterPro" id="IPR001989">
    <property type="entry name" value="Radical_activat_CS"/>
</dbReference>
<comment type="cofactor">
    <cofactor evidence="1">
        <name>[4Fe-4S] cluster</name>
        <dbReference type="ChEBI" id="CHEBI:49883"/>
    </cofactor>
</comment>
<dbReference type="EMBL" id="JAEEGA010000011">
    <property type="protein sequence ID" value="MBP1042539.1"/>
    <property type="molecule type" value="Genomic_DNA"/>
</dbReference>